<dbReference type="Gene3D" id="2.60.40.730">
    <property type="entry name" value="SOR catalytic domain"/>
    <property type="match status" value="1"/>
</dbReference>
<name>A0A2M7AY40_9BACT</name>
<keyword evidence="4" id="KW-0249">Electron transport</keyword>
<proteinExistence type="inferred from homology"/>
<comment type="caution">
    <text evidence="7">The sequence shown here is derived from an EMBL/GenBank/DDBJ whole genome shotgun (WGS) entry which is preliminary data.</text>
</comment>
<dbReference type="AlphaFoldDB" id="A0A2M7AY40"/>
<keyword evidence="3" id="KW-0479">Metal-binding</keyword>
<evidence type="ECO:0000256" key="2">
    <source>
        <dbReference type="ARBA" id="ARBA00022448"/>
    </source>
</evidence>
<accession>A0A2M7AY40</accession>
<dbReference type="InterPro" id="IPR036073">
    <property type="entry name" value="Desulfoferrodoxin_Fe-bd_dom_sf"/>
</dbReference>
<evidence type="ECO:0000259" key="6">
    <source>
        <dbReference type="Pfam" id="PF01880"/>
    </source>
</evidence>
<evidence type="ECO:0000256" key="5">
    <source>
        <dbReference type="ARBA" id="ARBA00023004"/>
    </source>
</evidence>
<evidence type="ECO:0000256" key="4">
    <source>
        <dbReference type="ARBA" id="ARBA00022982"/>
    </source>
</evidence>
<keyword evidence="2" id="KW-0813">Transport</keyword>
<dbReference type="GO" id="GO:0016491">
    <property type="term" value="F:oxidoreductase activity"/>
    <property type="evidence" value="ECO:0007669"/>
    <property type="project" value="InterPro"/>
</dbReference>
<dbReference type="GO" id="GO:0005506">
    <property type="term" value="F:iron ion binding"/>
    <property type="evidence" value="ECO:0007669"/>
    <property type="project" value="InterPro"/>
</dbReference>
<feature type="domain" description="Desulfoferrodoxin ferrous iron-binding" evidence="6">
    <location>
        <begin position="16"/>
        <end position="97"/>
    </location>
</feature>
<evidence type="ECO:0000313" key="7">
    <source>
        <dbReference type="EMBL" id="PIU75506.1"/>
    </source>
</evidence>
<dbReference type="Pfam" id="PF01880">
    <property type="entry name" value="Desulfoferrodox"/>
    <property type="match status" value="1"/>
</dbReference>
<dbReference type="InterPro" id="IPR051233">
    <property type="entry name" value="Desulfoferrodoxin_SOR"/>
</dbReference>
<dbReference type="PANTHER" id="PTHR36541:SF1">
    <property type="entry name" value="SUPEROXIDE REDUCTASE-RELATED"/>
    <property type="match status" value="1"/>
</dbReference>
<dbReference type="EMBL" id="PEVY01000007">
    <property type="protein sequence ID" value="PIU75506.1"/>
    <property type="molecule type" value="Genomic_DNA"/>
</dbReference>
<keyword evidence="5" id="KW-0408">Iron</keyword>
<comment type="similarity">
    <text evidence="1">Belongs to the desulfoferrodoxin family.</text>
</comment>
<evidence type="ECO:0000256" key="3">
    <source>
        <dbReference type="ARBA" id="ARBA00022723"/>
    </source>
</evidence>
<organism evidence="7 8">
    <name type="scientific">Candidatus Portnoybacteria bacterium CG06_land_8_20_14_3_00_39_12</name>
    <dbReference type="NCBI Taxonomy" id="1974809"/>
    <lineage>
        <taxon>Bacteria</taxon>
        <taxon>Candidatus Portnoyibacteriota</taxon>
    </lineage>
</organism>
<gene>
    <name evidence="7" type="ORF">COS76_00360</name>
</gene>
<dbReference type="SUPFAM" id="SSF49367">
    <property type="entry name" value="Superoxide reductase-like"/>
    <property type="match status" value="1"/>
</dbReference>
<reference evidence="8" key="1">
    <citation type="submission" date="2017-09" db="EMBL/GenBank/DDBJ databases">
        <title>Depth-based differentiation of microbial function through sediment-hosted aquifers and enrichment of novel symbionts in the deep terrestrial subsurface.</title>
        <authorList>
            <person name="Probst A.J."/>
            <person name="Ladd B."/>
            <person name="Jarett J.K."/>
            <person name="Geller-Mcgrath D.E."/>
            <person name="Sieber C.M.K."/>
            <person name="Emerson J.B."/>
            <person name="Anantharaman K."/>
            <person name="Thomas B.C."/>
            <person name="Malmstrom R."/>
            <person name="Stieglmeier M."/>
            <person name="Klingl A."/>
            <person name="Woyke T."/>
            <person name="Ryan C.M."/>
            <person name="Banfield J.F."/>
        </authorList>
    </citation>
    <scope>NUCLEOTIDE SEQUENCE [LARGE SCALE GENOMIC DNA]</scope>
</reference>
<evidence type="ECO:0000256" key="1">
    <source>
        <dbReference type="ARBA" id="ARBA00005941"/>
    </source>
</evidence>
<protein>
    <recommendedName>
        <fullName evidence="6">Desulfoferrodoxin ferrous iron-binding domain-containing protein</fullName>
    </recommendedName>
</protein>
<dbReference type="Proteomes" id="UP000228775">
    <property type="component" value="Unassembled WGS sequence"/>
</dbReference>
<sequence length="100" mass="11580">MLISFPENPEKLTAFEKMHIPAVWLLGSQIKVTVGEKPHLMMPNHFIEWIELYDGEECLARVELRPQQKAEFIVDIGGRVGYFKARALCSQHGLWQSGWR</sequence>
<evidence type="ECO:0000313" key="8">
    <source>
        <dbReference type="Proteomes" id="UP000228775"/>
    </source>
</evidence>
<dbReference type="CDD" id="cd00524">
    <property type="entry name" value="SORL"/>
    <property type="match status" value="1"/>
</dbReference>
<dbReference type="InterPro" id="IPR002742">
    <property type="entry name" value="Desulfoferrodoxin_Fe-bd_dom"/>
</dbReference>
<dbReference type="PANTHER" id="PTHR36541">
    <property type="entry name" value="SUPEROXIDE REDUCTASE-RELATED"/>
    <property type="match status" value="1"/>
</dbReference>